<keyword evidence="6" id="KW-0866">Nonsense-mediated mRNA decay</keyword>
<dbReference type="PIRSF" id="PIRSF006743">
    <property type="entry name" value="Exonuclease_Xnr1"/>
    <property type="match status" value="1"/>
</dbReference>
<keyword evidence="5 6" id="KW-0269">Exonuclease</keyword>
<evidence type="ECO:0000259" key="12">
    <source>
        <dbReference type="Pfam" id="PF18334"/>
    </source>
</evidence>
<feature type="region of interest" description="Disordered" evidence="7">
    <location>
        <begin position="1306"/>
        <end position="1328"/>
    </location>
</feature>
<dbReference type="GO" id="GO:0016075">
    <property type="term" value="P:rRNA catabolic process"/>
    <property type="evidence" value="ECO:0007669"/>
    <property type="project" value="TreeGrafter"/>
</dbReference>
<dbReference type="Gene3D" id="1.25.40.1050">
    <property type="match status" value="1"/>
</dbReference>
<dbReference type="GO" id="GO:0004534">
    <property type="term" value="F:5'-3' RNA exonuclease activity"/>
    <property type="evidence" value="ECO:0007669"/>
    <property type="project" value="TreeGrafter"/>
</dbReference>
<dbReference type="InterPro" id="IPR027073">
    <property type="entry name" value="5_3_exoribonuclease"/>
</dbReference>
<dbReference type="InterPro" id="IPR014722">
    <property type="entry name" value="Rib_uL2_dom2"/>
</dbReference>
<dbReference type="InterPro" id="IPR004859">
    <property type="entry name" value="Xrn1_N"/>
</dbReference>
<protein>
    <recommendedName>
        <fullName evidence="6">5'-3' exoribonuclease 1</fullName>
        <ecNumber evidence="6">3.1.13.-</ecNumber>
    </recommendedName>
</protein>
<dbReference type="Gene3D" id="3.40.50.12390">
    <property type="match status" value="2"/>
</dbReference>
<comment type="function">
    <text evidence="6">Multifunctional protein that exhibits several independent functions at different levels of the cellular processes. 5'-3' exonuclease component of the nonsense-mediated mRNA decay (NMD) which is a highly conserved mRNA degradation pathway, an RNA surveillance system whose role is to identify and rid cells of mRNA with premature termination codons and thus prevents accumulation of potentially harmful truncated proteins.</text>
</comment>
<proteinExistence type="inferred from homology"/>
<feature type="domain" description="Xrn1 helical" evidence="9">
    <location>
        <begin position="540"/>
        <end position="757"/>
    </location>
</feature>
<feature type="region of interest" description="Disordered" evidence="7">
    <location>
        <begin position="1385"/>
        <end position="1411"/>
    </location>
</feature>
<feature type="domain" description="Exoribonuclease Xrn1 D2/D3" evidence="12">
    <location>
        <begin position="987"/>
        <end position="1205"/>
    </location>
</feature>
<feature type="region of interest" description="Disordered" evidence="7">
    <location>
        <begin position="1487"/>
        <end position="1527"/>
    </location>
</feature>
<dbReference type="PANTHER" id="PTHR12341">
    <property type="entry name" value="5'-&gt;3' EXORIBONUCLEASE"/>
    <property type="match status" value="1"/>
</dbReference>
<dbReference type="GO" id="GO:0005737">
    <property type="term" value="C:cytoplasm"/>
    <property type="evidence" value="ECO:0007669"/>
    <property type="project" value="UniProtKB-SubCell"/>
</dbReference>
<dbReference type="Pfam" id="PF03159">
    <property type="entry name" value="XRN_N"/>
    <property type="match status" value="1"/>
</dbReference>
<name>A0A061ALG1_RHOTO</name>
<comment type="subcellular location">
    <subcellularLocation>
        <location evidence="6">Cytoplasm</location>
    </subcellularLocation>
</comment>
<dbReference type="PANTHER" id="PTHR12341:SF7">
    <property type="entry name" value="5'-3' EXORIBONUCLEASE 1"/>
    <property type="match status" value="1"/>
</dbReference>
<feature type="domain" description="Xrn1 helical" evidence="9">
    <location>
        <begin position="274"/>
        <end position="355"/>
    </location>
</feature>
<dbReference type="Gene3D" id="2.30.30.30">
    <property type="match status" value="1"/>
</dbReference>
<evidence type="ECO:0000313" key="13">
    <source>
        <dbReference type="EMBL" id="CDR38422.1"/>
    </source>
</evidence>
<feature type="compositionally biased region" description="Gly residues" evidence="7">
    <location>
        <begin position="1490"/>
        <end position="1516"/>
    </location>
</feature>
<keyword evidence="2" id="KW-0507">mRNA processing</keyword>
<dbReference type="Pfam" id="PF18332">
    <property type="entry name" value="XRN1_D1"/>
    <property type="match status" value="1"/>
</dbReference>
<dbReference type="EC" id="3.1.13.-" evidence="6"/>
<dbReference type="InterPro" id="IPR047007">
    <property type="entry name" value="XRN1_D1_sf"/>
</dbReference>
<feature type="compositionally biased region" description="Basic and acidic residues" evidence="7">
    <location>
        <begin position="105"/>
        <end position="121"/>
    </location>
</feature>
<dbReference type="Pfam" id="PF18334">
    <property type="entry name" value="XRN1_D2_D3"/>
    <property type="match status" value="1"/>
</dbReference>
<dbReference type="CDD" id="cd18673">
    <property type="entry name" value="PIN_XRN1-2-like"/>
    <property type="match status" value="1"/>
</dbReference>
<feature type="region of interest" description="Disordered" evidence="7">
    <location>
        <begin position="1347"/>
        <end position="1367"/>
    </location>
</feature>
<evidence type="ECO:0000259" key="8">
    <source>
        <dbReference type="Pfam" id="PF03159"/>
    </source>
</evidence>
<evidence type="ECO:0000259" key="11">
    <source>
        <dbReference type="Pfam" id="PF18332"/>
    </source>
</evidence>
<gene>
    <name evidence="13" type="ORF">RHTO0S_03e09362g</name>
</gene>
<dbReference type="Gene3D" id="2.30.30.750">
    <property type="match status" value="1"/>
</dbReference>
<feature type="compositionally biased region" description="Low complexity" evidence="7">
    <location>
        <begin position="1517"/>
        <end position="1527"/>
    </location>
</feature>
<evidence type="ECO:0000256" key="3">
    <source>
        <dbReference type="ARBA" id="ARBA00022722"/>
    </source>
</evidence>
<evidence type="ECO:0000256" key="7">
    <source>
        <dbReference type="SAM" id="MobiDB-lite"/>
    </source>
</evidence>
<feature type="compositionally biased region" description="Acidic residues" evidence="7">
    <location>
        <begin position="487"/>
        <end position="501"/>
    </location>
</feature>
<feature type="domain" description="Xrn1 N-terminal" evidence="8">
    <location>
        <begin position="1"/>
        <end position="227"/>
    </location>
</feature>
<evidence type="ECO:0000256" key="2">
    <source>
        <dbReference type="ARBA" id="ARBA00022664"/>
    </source>
</evidence>
<dbReference type="InterPro" id="IPR041412">
    <property type="entry name" value="Xrn1_helical"/>
</dbReference>
<feature type="domain" description="5'-3' exoribonuclease 1 SH3-like" evidence="10">
    <location>
        <begin position="1231"/>
        <end position="1297"/>
    </location>
</feature>
<dbReference type="GO" id="GO:0003723">
    <property type="term" value="F:RNA binding"/>
    <property type="evidence" value="ECO:0007669"/>
    <property type="project" value="UniProtKB-KW"/>
</dbReference>
<dbReference type="GO" id="GO:0006397">
    <property type="term" value="P:mRNA processing"/>
    <property type="evidence" value="ECO:0007669"/>
    <property type="project" value="UniProtKB-KW"/>
</dbReference>
<feature type="region of interest" description="Disordered" evidence="7">
    <location>
        <begin position="519"/>
        <end position="541"/>
    </location>
</feature>
<sequence>MGIPKFFRFMSERYPLISQLIQENRIPEFDALYLDMNGIIHNCSHPNDDDASFRISEHDIFLAIFNYVAHLFSVIKPQKLFFLAVDGVAPRAKMNQQRSRRFRTAKEAKETLEKAKRRGEEIPEEEGFDSNCITPGTPFMARLSAQLKYFIAKKVSEDADWRGVEIILSGHEVPGEGEHKIMEYIRLAKAQPGYNPNMRHCLYGLDADLIMLGLLSHDPHFCLLREEVTFGPRGGKGKAKSLENQNFYLMHLSLFREYLDHEFSSLKSSLPFDYDLERIIDDFILLNIFVGNDFLPHLPGLHINEGALNKLFEIYKRILPGAGGYLNEHGKLNTPRLQLVLNELGGFERDQFEHEVADFGGGGGGRKGGRRGAEVAAEKARQRGQLVLSESQKHIVDQVASFVLSNLATLPASSSSQLQFPNTLSSHRDRRFLSDFADALKLSVTYDEFNDEGENLVTIRFDNALVELAREEEEEKSDDVKGPLEGVSDESSEGEDSSEAEEIGIVHLSLDGRIRRPSQVKKLNGATGGTDSPAPGLEKVEGEPEWKAAIRRVLNKYVKAEVARELTQAESEAEQEKAIQEKMVEWKKDYYREKLEFAQDDQKAVETLVYRYIEGLQWVLRYYYSGVASWGWFYNYHYAPKITDLKNVDKLSFEFDLGKPFRPFEQLMGVLPDLSSQHIPPAFRDLMSDPTSPIIDFYPTRFEQDMNGKKQEWEAVVKIPFIDEQRLLKAMSTREARLTKEEKSRNLLGESTKFVFDDSVDVTYPSSLPGFFPDLVHNHTRLETFHLPTLEGGLSFRTGLMPGVLLGKDAISGFPSLHTIPHTASLGFHGVNVFQSDSRRETMVISIDNVFEGIKPEDIARLIVGKRTYVNYPMLREALVDAVSDDLFRYEIDSSGLVRPIPHTQNEIYQWKRAADRIEHVYSKSKGCLIGHVEVVVHARVLKGLRREADGSMVKEWEDETEDFALQATVSHITNEDVRYMERPPIPVDIEYPVGTKVFFLGPLFYGVPAQVLDHKDDSLCIRIACFSTDKSENGFFKARLEQVKDAAYHPSHVVARMVGMSGLTLSKITSSLLLYNSGDQRVNVGLNLKFEAKQQKVLGYSRKTESGWEYSTRAIELIREYKASFPEIIATLDTNRGDLTRATDFFPPNTVNERMKALVNWIKEKGVRDFEKVPLFSEQLDKDAVQLIEKFEDKLTATKTLDKIKQARIDNIPRQGVLKPAHSSVRLREQHFSLGDRVITVAETGSVPLSAKGVVVGIQTSFIDVVFDVQFMGGTSLGGRCSNYRGATVTPSAVLNLTEQQYATGQGVPAPAPAPAPVNKNARFRQGPLGGPAVLPAYGLPAGGFHPSPAHAASNGRGRGRGGLNGNVQVMHNPARNVSPQTSFHAVATGKAPAASASSNGQPQSQQQRLGQTLGIRGGMHPLRGGPPHLGRGGFVPHAGAFGVGNHTVPFQAATRGRGGGVAGTGAVPQARGGVAIPPPAVLMQQQGARGGRGGARGAGRGAARGARGGAGHGGAAAPAAANASA</sequence>
<keyword evidence="4 6" id="KW-0378">Hydrolase</keyword>
<dbReference type="EMBL" id="LK052938">
    <property type="protein sequence ID" value="CDR38422.1"/>
    <property type="molecule type" value="Genomic_DNA"/>
</dbReference>
<organism evidence="13">
    <name type="scientific">Rhodotorula toruloides</name>
    <name type="common">Yeast</name>
    <name type="synonym">Rhodosporidium toruloides</name>
    <dbReference type="NCBI Taxonomy" id="5286"/>
    <lineage>
        <taxon>Eukaryota</taxon>
        <taxon>Fungi</taxon>
        <taxon>Dikarya</taxon>
        <taxon>Basidiomycota</taxon>
        <taxon>Pucciniomycotina</taxon>
        <taxon>Microbotryomycetes</taxon>
        <taxon>Sporidiobolales</taxon>
        <taxon>Sporidiobolaceae</taxon>
        <taxon>Rhodotorula</taxon>
    </lineage>
</organism>
<feature type="domain" description="5'-3' exoribonuclease 1 D1" evidence="11">
    <location>
        <begin position="799"/>
        <end position="983"/>
    </location>
</feature>
<feature type="region of interest" description="Disordered" evidence="7">
    <location>
        <begin position="105"/>
        <end position="128"/>
    </location>
</feature>
<dbReference type="InterPro" id="IPR041106">
    <property type="entry name" value="XRN1_D2_D3"/>
</dbReference>
<dbReference type="InterPro" id="IPR041385">
    <property type="entry name" value="SH3_12"/>
</dbReference>
<evidence type="ECO:0000256" key="4">
    <source>
        <dbReference type="ARBA" id="ARBA00022801"/>
    </source>
</evidence>
<dbReference type="InterPro" id="IPR040992">
    <property type="entry name" value="XRN1_D1"/>
</dbReference>
<dbReference type="Gene3D" id="2.170.260.40">
    <property type="match status" value="1"/>
</dbReference>
<dbReference type="Pfam" id="PF18129">
    <property type="entry name" value="SH3_12"/>
    <property type="match status" value="1"/>
</dbReference>
<evidence type="ECO:0000256" key="1">
    <source>
        <dbReference type="ARBA" id="ARBA00006994"/>
    </source>
</evidence>
<feature type="region of interest" description="Disordered" evidence="7">
    <location>
        <begin position="470"/>
        <end position="501"/>
    </location>
</feature>
<reference evidence="13" key="1">
    <citation type="journal article" date="2014" name="Genome Announc.">
        <title>Draft genome sequence of Rhodosporidium toruloides CECT1137, an oleaginous yeast of biotechnological interest.</title>
        <authorList>
            <person name="Morin N."/>
            <person name="Calcas X."/>
            <person name="Devillers H."/>
            <person name="Durrens P."/>
            <person name="Sherman D.J."/>
            <person name="Nicaud J.-M."/>
            <person name="Neuveglise C."/>
        </authorList>
    </citation>
    <scope>NUCLEOTIDE SEQUENCE</scope>
    <source>
        <strain evidence="13">CECT1137</strain>
    </source>
</reference>
<comment type="similarity">
    <text evidence="1">Belongs to the 5'-3' exonuclease family. XRN2/RAT1 subfamily.</text>
</comment>
<feature type="compositionally biased region" description="Low complexity" evidence="7">
    <location>
        <begin position="1393"/>
        <end position="1409"/>
    </location>
</feature>
<dbReference type="Pfam" id="PF17846">
    <property type="entry name" value="XRN_M"/>
    <property type="match status" value="2"/>
</dbReference>
<dbReference type="FunFam" id="1.25.40.1050:FF:000002">
    <property type="entry name" value="5'-3' exoribonuclease"/>
    <property type="match status" value="1"/>
</dbReference>
<keyword evidence="6" id="KW-0963">Cytoplasm</keyword>
<dbReference type="GO" id="GO:0005634">
    <property type="term" value="C:nucleus"/>
    <property type="evidence" value="ECO:0007669"/>
    <property type="project" value="TreeGrafter"/>
</dbReference>
<dbReference type="OrthoDB" id="372487at2759"/>
<dbReference type="InterPro" id="IPR016494">
    <property type="entry name" value="5_3_exoribonuclease_1"/>
</dbReference>
<evidence type="ECO:0000256" key="6">
    <source>
        <dbReference type="PIRNR" id="PIRNR006743"/>
    </source>
</evidence>
<dbReference type="InterPro" id="IPR047008">
    <property type="entry name" value="XRN1_SH3_sf"/>
</dbReference>
<keyword evidence="3 6" id="KW-0540">Nuclease</keyword>
<evidence type="ECO:0000259" key="10">
    <source>
        <dbReference type="Pfam" id="PF18129"/>
    </source>
</evidence>
<dbReference type="GO" id="GO:0000184">
    <property type="term" value="P:nuclear-transcribed mRNA catabolic process, nonsense-mediated decay"/>
    <property type="evidence" value="ECO:0007669"/>
    <property type="project" value="UniProtKB-KW"/>
</dbReference>
<evidence type="ECO:0000259" key="9">
    <source>
        <dbReference type="Pfam" id="PF17846"/>
    </source>
</evidence>
<accession>A0A061ALG1</accession>
<evidence type="ECO:0000256" key="5">
    <source>
        <dbReference type="ARBA" id="ARBA00022839"/>
    </source>
</evidence>
<keyword evidence="6" id="KW-0694">RNA-binding</keyword>
<dbReference type="FunFam" id="3.40.50.12390:FF:000002">
    <property type="entry name" value="5'-3' exoribonuclease 1"/>
    <property type="match status" value="1"/>
</dbReference>